<evidence type="ECO:0008006" key="4">
    <source>
        <dbReference type="Google" id="ProtNLM"/>
    </source>
</evidence>
<dbReference type="EMBL" id="VOEI01000002">
    <property type="protein sequence ID" value="TWR27053.1"/>
    <property type="molecule type" value="Genomic_DNA"/>
</dbReference>
<name>A0A563U6V5_9SPHI</name>
<reference evidence="2 3" key="1">
    <citation type="submission" date="2019-07" db="EMBL/GenBank/DDBJ databases">
        <authorList>
            <person name="Kim J."/>
        </authorList>
    </citation>
    <scope>NUCLEOTIDE SEQUENCE [LARGE SCALE GENOMIC DNA]</scope>
    <source>
        <strain evidence="2 3">MJ1a</strain>
    </source>
</reference>
<evidence type="ECO:0000313" key="2">
    <source>
        <dbReference type="EMBL" id="TWR27053.1"/>
    </source>
</evidence>
<dbReference type="AlphaFoldDB" id="A0A563U6V5"/>
<feature type="signal peptide" evidence="1">
    <location>
        <begin position="1"/>
        <end position="19"/>
    </location>
</feature>
<proteinExistence type="predicted"/>
<evidence type="ECO:0000256" key="1">
    <source>
        <dbReference type="SAM" id="SignalP"/>
    </source>
</evidence>
<feature type="chain" id="PRO_5022030560" description="DUF4251 domain-containing protein" evidence="1">
    <location>
        <begin position="20"/>
        <end position="195"/>
    </location>
</feature>
<keyword evidence="3" id="KW-1185">Reference proteome</keyword>
<gene>
    <name evidence="2" type="ORF">FPZ42_08450</name>
</gene>
<keyword evidence="1" id="KW-0732">Signal</keyword>
<protein>
    <recommendedName>
        <fullName evidence="4">DUF4251 domain-containing protein</fullName>
    </recommendedName>
</protein>
<organism evidence="2 3">
    <name type="scientific">Mucilaginibacter achroorhodeus</name>
    <dbReference type="NCBI Taxonomy" id="2599294"/>
    <lineage>
        <taxon>Bacteria</taxon>
        <taxon>Pseudomonadati</taxon>
        <taxon>Bacteroidota</taxon>
        <taxon>Sphingobacteriia</taxon>
        <taxon>Sphingobacteriales</taxon>
        <taxon>Sphingobacteriaceae</taxon>
        <taxon>Mucilaginibacter</taxon>
    </lineage>
</organism>
<sequence>MNKVLIALFSLFVSSTAYSQQKPVTKFYAPRKIEQTIGQKYVLLPADSSKMNYNFYLHKWVDGEELKATPATDEGKVMVLANIVEDTHAKFTAEWGVIYFQYFKPGDDGTMSFFAPAADYEKAKSFVNKQVWLKSDKKKVTITGVKLTPDNNAPFKFTYKYANGKQGIIALALSGTNSKKDKVQLFDEKFSFVTP</sequence>
<accession>A0A563U6V5</accession>
<comment type="caution">
    <text evidence="2">The sequence shown here is derived from an EMBL/GenBank/DDBJ whole genome shotgun (WGS) entry which is preliminary data.</text>
</comment>
<evidence type="ECO:0000313" key="3">
    <source>
        <dbReference type="Proteomes" id="UP000318010"/>
    </source>
</evidence>
<dbReference type="Proteomes" id="UP000318010">
    <property type="component" value="Unassembled WGS sequence"/>
</dbReference>